<reference evidence="7" key="1">
    <citation type="submission" date="2022-12" db="EMBL/GenBank/DDBJ databases">
        <title>Reference genome sequencing for broad-spectrum identification of bacterial and archaeal isolates by mass spectrometry.</title>
        <authorList>
            <person name="Sekiguchi Y."/>
            <person name="Tourlousse D.M."/>
        </authorList>
    </citation>
    <scope>NUCLEOTIDE SEQUENCE</scope>
    <source>
        <strain evidence="7">ASRB1</strain>
    </source>
</reference>
<feature type="transmembrane region" description="Helical" evidence="5">
    <location>
        <begin position="204"/>
        <end position="224"/>
    </location>
</feature>
<dbReference type="GO" id="GO:0016020">
    <property type="term" value="C:membrane"/>
    <property type="evidence" value="ECO:0007669"/>
    <property type="project" value="UniProtKB-SubCell"/>
</dbReference>
<evidence type="ECO:0000313" key="8">
    <source>
        <dbReference type="Proteomes" id="UP001144372"/>
    </source>
</evidence>
<evidence type="ECO:0000256" key="2">
    <source>
        <dbReference type="ARBA" id="ARBA00022692"/>
    </source>
</evidence>
<dbReference type="PANTHER" id="PTHR23531:SF1">
    <property type="entry name" value="QUINOLENE RESISTANCE PROTEIN NORA"/>
    <property type="match status" value="1"/>
</dbReference>
<dbReference type="RefSeq" id="WP_281792860.1">
    <property type="nucleotide sequence ID" value="NZ_BSDR01000001.1"/>
</dbReference>
<keyword evidence="8" id="KW-1185">Reference proteome</keyword>
<organism evidence="7 8">
    <name type="scientific">Desulforhabdus amnigena</name>
    <dbReference type="NCBI Taxonomy" id="40218"/>
    <lineage>
        <taxon>Bacteria</taxon>
        <taxon>Pseudomonadati</taxon>
        <taxon>Thermodesulfobacteriota</taxon>
        <taxon>Syntrophobacteria</taxon>
        <taxon>Syntrophobacterales</taxon>
        <taxon>Syntrophobacteraceae</taxon>
        <taxon>Desulforhabdus</taxon>
    </lineage>
</organism>
<dbReference type="EMBL" id="BSDR01000001">
    <property type="protein sequence ID" value="GLI33704.1"/>
    <property type="molecule type" value="Genomic_DNA"/>
</dbReference>
<dbReference type="Pfam" id="PF07690">
    <property type="entry name" value="MFS_1"/>
    <property type="match status" value="1"/>
</dbReference>
<dbReference type="Proteomes" id="UP001144372">
    <property type="component" value="Unassembled WGS sequence"/>
</dbReference>
<name>A0A9W6CW88_9BACT</name>
<feature type="transmembrane region" description="Helical" evidence="5">
    <location>
        <begin position="165"/>
        <end position="183"/>
    </location>
</feature>
<dbReference type="InterPro" id="IPR020846">
    <property type="entry name" value="MFS_dom"/>
</dbReference>
<keyword evidence="2 5" id="KW-0812">Transmembrane</keyword>
<accession>A0A9W6CW88</accession>
<dbReference type="InterPro" id="IPR011701">
    <property type="entry name" value="MFS"/>
</dbReference>
<feature type="transmembrane region" description="Helical" evidence="5">
    <location>
        <begin position="360"/>
        <end position="380"/>
    </location>
</feature>
<evidence type="ECO:0000256" key="4">
    <source>
        <dbReference type="ARBA" id="ARBA00023136"/>
    </source>
</evidence>
<gene>
    <name evidence="7" type="primary">norA</name>
    <name evidence="7" type="ORF">DAMNIGENAA_11370</name>
</gene>
<dbReference type="CDD" id="cd17489">
    <property type="entry name" value="MFS_YfcJ_like"/>
    <property type="match status" value="1"/>
</dbReference>
<dbReference type="Gene3D" id="1.20.1250.20">
    <property type="entry name" value="MFS general substrate transporter like domains"/>
    <property type="match status" value="1"/>
</dbReference>
<feature type="transmembrane region" description="Helical" evidence="5">
    <location>
        <begin position="328"/>
        <end position="354"/>
    </location>
</feature>
<keyword evidence="4 5" id="KW-0472">Membrane</keyword>
<feature type="transmembrane region" description="Helical" evidence="5">
    <location>
        <begin position="294"/>
        <end position="316"/>
    </location>
</feature>
<feature type="transmembrane region" description="Helical" evidence="5">
    <location>
        <begin position="7"/>
        <end position="29"/>
    </location>
</feature>
<protein>
    <submittedName>
        <fullName evidence="7">MFS transporter</fullName>
    </submittedName>
</protein>
<proteinExistence type="predicted"/>
<feature type="transmembrane region" description="Helical" evidence="5">
    <location>
        <begin position="71"/>
        <end position="89"/>
    </location>
</feature>
<evidence type="ECO:0000256" key="1">
    <source>
        <dbReference type="ARBA" id="ARBA00004141"/>
    </source>
</evidence>
<feature type="transmembrane region" description="Helical" evidence="5">
    <location>
        <begin position="101"/>
        <end position="123"/>
    </location>
</feature>
<dbReference type="InterPro" id="IPR005829">
    <property type="entry name" value="Sugar_transporter_CS"/>
</dbReference>
<feature type="transmembrane region" description="Helical" evidence="5">
    <location>
        <begin position="41"/>
        <end position="59"/>
    </location>
</feature>
<dbReference type="PANTHER" id="PTHR23531">
    <property type="entry name" value="QUINOLENE RESISTANCE PROTEIN NORA"/>
    <property type="match status" value="1"/>
</dbReference>
<evidence type="ECO:0000259" key="6">
    <source>
        <dbReference type="PROSITE" id="PS50850"/>
    </source>
</evidence>
<dbReference type="PROSITE" id="PS50850">
    <property type="entry name" value="MFS"/>
    <property type="match status" value="1"/>
</dbReference>
<feature type="transmembrane region" description="Helical" evidence="5">
    <location>
        <begin position="270"/>
        <end position="288"/>
    </location>
</feature>
<feature type="transmembrane region" description="Helical" evidence="5">
    <location>
        <begin position="135"/>
        <end position="153"/>
    </location>
</feature>
<feature type="domain" description="Major facilitator superfamily (MFS) profile" evidence="6">
    <location>
        <begin position="1"/>
        <end position="381"/>
    </location>
</feature>
<evidence type="ECO:0000256" key="3">
    <source>
        <dbReference type="ARBA" id="ARBA00022989"/>
    </source>
</evidence>
<feature type="transmembrane region" description="Helical" evidence="5">
    <location>
        <begin position="236"/>
        <end position="258"/>
    </location>
</feature>
<comment type="subcellular location">
    <subcellularLocation>
        <location evidence="1">Membrane</location>
        <topology evidence="1">Multi-pass membrane protein</topology>
    </subcellularLocation>
</comment>
<evidence type="ECO:0000256" key="5">
    <source>
        <dbReference type="SAM" id="Phobius"/>
    </source>
</evidence>
<dbReference type="AlphaFoldDB" id="A0A9W6CW88"/>
<comment type="caution">
    <text evidence="7">The sequence shown here is derived from an EMBL/GenBank/DDBJ whole genome shotgun (WGS) entry which is preliminary data.</text>
</comment>
<evidence type="ECO:0000313" key="7">
    <source>
        <dbReference type="EMBL" id="GLI33704.1"/>
    </source>
</evidence>
<dbReference type="InterPro" id="IPR052714">
    <property type="entry name" value="MFS_Exporter"/>
</dbReference>
<dbReference type="PROSITE" id="PS00216">
    <property type="entry name" value="SUGAR_TRANSPORT_1"/>
    <property type="match status" value="1"/>
</dbReference>
<dbReference type="SUPFAM" id="SSF103473">
    <property type="entry name" value="MFS general substrate transporter"/>
    <property type="match status" value="1"/>
</dbReference>
<keyword evidence="3 5" id="KW-1133">Transmembrane helix</keyword>
<dbReference type="GO" id="GO:0022857">
    <property type="term" value="F:transmembrane transporter activity"/>
    <property type="evidence" value="ECO:0007669"/>
    <property type="project" value="InterPro"/>
</dbReference>
<sequence length="392" mass="42442">MLYTPAFFAMAIANLCNLASFGTFFLFPLFISNHGGDQADIGVVMGAFALSSVFCRPSISEMIDRIGRKRSFSIGSVCMSVCPLVYVFFRGDLPSFYVPLLLIRLIHGVGFAICLTAAFTYVADLIPPRRLNEGIGIFGVSGLLGTAVGPIIAEATLRYADFQTLFLVAAGMSTVGFLIHFPLSETYVHVSKIRSGSFFSVLKMRRIFFVAILSLLFGFGLAASNNFISPFAHEKGLRFISLFYVAYSSAAILTRLFGGRLGDRLGEKRIIPYALLIMGAGLFSLIFLQGDLMLLVSGFMAGCGHGFLYPSLNVLAIRGEPPHIKGKITGVFTGSIDAGVFGGSIVLGCIGQWIGFPSLFMAAGFALLLAFGIFELEVLTNRYEMISLKKEK</sequence>
<dbReference type="InterPro" id="IPR036259">
    <property type="entry name" value="MFS_trans_sf"/>
</dbReference>